<proteinExistence type="predicted"/>
<keyword evidence="2" id="KW-0597">Phosphoprotein</keyword>
<evidence type="ECO:0000256" key="5">
    <source>
        <dbReference type="ARBA" id="ARBA00022741"/>
    </source>
</evidence>
<dbReference type="InterPro" id="IPR025201">
    <property type="entry name" value="KdpD_TM"/>
</dbReference>
<keyword evidence="7" id="KW-0067">ATP-binding</keyword>
<comment type="subcellular location">
    <subcellularLocation>
        <location evidence="1">Membrane</location>
        <topology evidence="1">Multi-pass membrane protein</topology>
    </subcellularLocation>
</comment>
<feature type="transmembrane region" description="Helical" evidence="11">
    <location>
        <begin position="44"/>
        <end position="72"/>
    </location>
</feature>
<evidence type="ECO:0000256" key="8">
    <source>
        <dbReference type="ARBA" id="ARBA00022989"/>
    </source>
</evidence>
<dbReference type="InterPro" id="IPR038318">
    <property type="entry name" value="KdpD_sf"/>
</dbReference>
<keyword evidence="14" id="KW-1185">Reference proteome</keyword>
<comment type="caution">
    <text evidence="13">The sequence shown here is derived from an EMBL/GenBank/DDBJ whole genome shotgun (WGS) entry which is preliminary data.</text>
</comment>
<dbReference type="Gene3D" id="1.20.120.620">
    <property type="entry name" value="Backbone structure of the membrane domain of e. Coli histidine kinase receptor kdpd"/>
    <property type="match status" value="1"/>
</dbReference>
<evidence type="ECO:0000256" key="11">
    <source>
        <dbReference type="SAM" id="Phobius"/>
    </source>
</evidence>
<keyword evidence="6" id="KW-0418">Kinase</keyword>
<feature type="domain" description="Sensor protein KdpD transmembrane" evidence="12">
    <location>
        <begin position="16"/>
        <end position="120"/>
    </location>
</feature>
<evidence type="ECO:0000259" key="12">
    <source>
        <dbReference type="Pfam" id="PF13493"/>
    </source>
</evidence>
<evidence type="ECO:0000256" key="4">
    <source>
        <dbReference type="ARBA" id="ARBA00022692"/>
    </source>
</evidence>
<evidence type="ECO:0000256" key="10">
    <source>
        <dbReference type="ARBA" id="ARBA00023136"/>
    </source>
</evidence>
<evidence type="ECO:0000256" key="6">
    <source>
        <dbReference type="ARBA" id="ARBA00022777"/>
    </source>
</evidence>
<evidence type="ECO:0000256" key="3">
    <source>
        <dbReference type="ARBA" id="ARBA00022679"/>
    </source>
</evidence>
<evidence type="ECO:0000256" key="7">
    <source>
        <dbReference type="ARBA" id="ARBA00022840"/>
    </source>
</evidence>
<keyword evidence="8 11" id="KW-1133">Transmembrane helix</keyword>
<keyword evidence="9" id="KW-0902">Two-component regulatory system</keyword>
<evidence type="ECO:0000313" key="14">
    <source>
        <dbReference type="Proteomes" id="UP001629432"/>
    </source>
</evidence>
<protein>
    <submittedName>
        <fullName evidence="13">DUF4118 domain-containing protein</fullName>
    </submittedName>
</protein>
<evidence type="ECO:0000256" key="2">
    <source>
        <dbReference type="ARBA" id="ARBA00022553"/>
    </source>
</evidence>
<keyword evidence="3" id="KW-0808">Transferase</keyword>
<feature type="transmembrane region" description="Helical" evidence="11">
    <location>
        <begin position="12"/>
        <end position="32"/>
    </location>
</feature>
<organism evidence="13 14">
    <name type="scientific">Paraburkholderia metrosideri</name>
    <dbReference type="NCBI Taxonomy" id="580937"/>
    <lineage>
        <taxon>Bacteria</taxon>
        <taxon>Pseudomonadati</taxon>
        <taxon>Pseudomonadota</taxon>
        <taxon>Betaproteobacteria</taxon>
        <taxon>Burkholderiales</taxon>
        <taxon>Burkholderiaceae</taxon>
        <taxon>Paraburkholderia</taxon>
    </lineage>
</organism>
<dbReference type="Pfam" id="PF13493">
    <property type="entry name" value="DUF4118"/>
    <property type="match status" value="1"/>
</dbReference>
<accession>A0ABW9E3I0</accession>
<keyword evidence="5" id="KW-0547">Nucleotide-binding</keyword>
<feature type="transmembrane region" description="Helical" evidence="11">
    <location>
        <begin position="92"/>
        <end position="112"/>
    </location>
</feature>
<evidence type="ECO:0000313" key="13">
    <source>
        <dbReference type="EMBL" id="MFM0641858.1"/>
    </source>
</evidence>
<evidence type="ECO:0000256" key="9">
    <source>
        <dbReference type="ARBA" id="ARBA00023012"/>
    </source>
</evidence>
<sequence length="263" mass="29080">MLHNAKRWAPRGAWRYAAALLAAVTAFGARELMHPVLEAHMPALFFTVAAVLVGFSLGIGPACLVVLVGVPLADYYFVPPYRNFDYVDKADLILFVSFPIVTFLFLGMIEWLRRTQHEARLLGEVARSRHDMLLRADRRRGQAEDSRSMSARLLTQFEDEDVDVLYCGKIGSRYEYVSNNLAHRISSQTGDSAMVKLIATLSSDDAKALNAVLGVSDDRDVHTSTMSLPGDGNNGSELICHVERFPTDHGAYVIVKAPLKIVA</sequence>
<evidence type="ECO:0000256" key="1">
    <source>
        <dbReference type="ARBA" id="ARBA00004141"/>
    </source>
</evidence>
<dbReference type="RefSeq" id="WP_408340448.1">
    <property type="nucleotide sequence ID" value="NZ_JAQQCF010000050.1"/>
</dbReference>
<keyword evidence="4 11" id="KW-0812">Transmembrane</keyword>
<reference evidence="13 14" key="1">
    <citation type="journal article" date="2024" name="Chem. Sci.">
        <title>Discovery of megapolipeptins by genome mining of a Burkholderiales bacteria collection.</title>
        <authorList>
            <person name="Paulo B.S."/>
            <person name="Recchia M.J.J."/>
            <person name="Lee S."/>
            <person name="Fergusson C.H."/>
            <person name="Romanowski S.B."/>
            <person name="Hernandez A."/>
            <person name="Krull N."/>
            <person name="Liu D.Y."/>
            <person name="Cavanagh H."/>
            <person name="Bos A."/>
            <person name="Gray C.A."/>
            <person name="Murphy B.T."/>
            <person name="Linington R.G."/>
            <person name="Eustaquio A.S."/>
        </authorList>
    </citation>
    <scope>NUCLEOTIDE SEQUENCE [LARGE SCALE GENOMIC DNA]</scope>
    <source>
        <strain evidence="13 14">RL17-338-BIC-A</strain>
    </source>
</reference>
<gene>
    <name evidence="13" type="ORF">PQQ63_34805</name>
</gene>
<keyword evidence="10 11" id="KW-0472">Membrane</keyword>
<name>A0ABW9E3I0_9BURK</name>
<dbReference type="Proteomes" id="UP001629432">
    <property type="component" value="Unassembled WGS sequence"/>
</dbReference>
<dbReference type="EMBL" id="JAQQCF010000050">
    <property type="protein sequence ID" value="MFM0641858.1"/>
    <property type="molecule type" value="Genomic_DNA"/>
</dbReference>